<dbReference type="Pfam" id="PF23471">
    <property type="entry name" value="Cap15_TM"/>
    <property type="match status" value="1"/>
</dbReference>
<name>A0AAV3EVQ4_ALIFS</name>
<accession>A0AAV3EVQ4</accession>
<evidence type="ECO:0000313" key="5">
    <source>
        <dbReference type="Proteomes" id="UP000004521"/>
    </source>
</evidence>
<dbReference type="EMBL" id="AHIH01000004">
    <property type="protein sequence ID" value="EHN70764.1"/>
    <property type="molecule type" value="Genomic_DNA"/>
</dbReference>
<dbReference type="InterPro" id="IPR056338">
    <property type="entry name" value="Cap15-like_TM"/>
</dbReference>
<dbReference type="Proteomes" id="UP000004521">
    <property type="component" value="Chromosome I"/>
</dbReference>
<keyword evidence="1" id="KW-0812">Transmembrane</keyword>
<comment type="caution">
    <text evidence="4">The sequence shown here is derived from an EMBL/GenBank/DDBJ whole genome shotgun (WGS) entry which is preliminary data.</text>
</comment>
<evidence type="ECO:0000259" key="2">
    <source>
        <dbReference type="Pfam" id="PF18153"/>
    </source>
</evidence>
<evidence type="ECO:0000313" key="4">
    <source>
        <dbReference type="EMBL" id="EHN70764.1"/>
    </source>
</evidence>
<feature type="domain" description="CD-NTase-associated protein 15" evidence="2">
    <location>
        <begin position="78"/>
        <end position="191"/>
    </location>
</feature>
<keyword evidence="1" id="KW-0472">Membrane</keyword>
<keyword evidence="1" id="KW-1133">Transmembrane helix</keyword>
<dbReference type="InterPro" id="IPR041208">
    <property type="entry name" value="Cap15"/>
</dbReference>
<dbReference type="AlphaFoldDB" id="A0AAV3EVQ4"/>
<evidence type="ECO:0000256" key="1">
    <source>
        <dbReference type="SAM" id="Phobius"/>
    </source>
</evidence>
<reference evidence="4 5" key="1">
    <citation type="journal article" date="2012" name="J. Bacteriol.">
        <title>Draft Genome Sequence of Vibrio fischeri SR5, a Strain Isolated from the Light Organ of the Mediterranean Squid Sepiola robusta.</title>
        <authorList>
            <person name="Gyllborg M.C."/>
            <person name="Sahl J.W."/>
            <person name="Cronin D.C.III."/>
            <person name="Rasko D.A."/>
            <person name="Mandel M.J."/>
        </authorList>
    </citation>
    <scope>NUCLEOTIDE SEQUENCE [LARGE SCALE GENOMIC DNA]</scope>
    <source>
        <strain evidence="4 5">SR5</strain>
    </source>
</reference>
<sequence length="204" mass="23217">MFRIVRFDMLLKYIALTTVIISIGIYTLVQTYWLPDISLFKVITISSIVSTLLILLLLTSFISRKIWAILALVDKSIFPDLNGTWEGEITLEDGKEILAKAVIRQSLLATQIDMHGESTKSITLETTPTIEQGQKKLYYIYRSTPKNPGWPSYNGSTLFDIRTIGSEKGKKYELSGHYYTDRKTIGRIRLSQVSKDSNSDVSFY</sequence>
<proteinExistence type="predicted"/>
<feature type="transmembrane region" description="Helical" evidence="1">
    <location>
        <begin position="12"/>
        <end position="33"/>
    </location>
</feature>
<feature type="domain" description="Cap1-like TM helices" evidence="3">
    <location>
        <begin position="10"/>
        <end position="67"/>
    </location>
</feature>
<organism evidence="4 5">
    <name type="scientific">Aliivibrio fischeri SR5</name>
    <dbReference type="NCBI Taxonomy" id="1088719"/>
    <lineage>
        <taxon>Bacteria</taxon>
        <taxon>Pseudomonadati</taxon>
        <taxon>Pseudomonadota</taxon>
        <taxon>Gammaproteobacteria</taxon>
        <taxon>Vibrionales</taxon>
        <taxon>Vibrionaceae</taxon>
        <taxon>Aliivibrio</taxon>
    </lineage>
</organism>
<evidence type="ECO:0000259" key="3">
    <source>
        <dbReference type="Pfam" id="PF23471"/>
    </source>
</evidence>
<feature type="transmembrane region" description="Helical" evidence="1">
    <location>
        <begin position="39"/>
        <end position="62"/>
    </location>
</feature>
<dbReference type="Pfam" id="PF18153">
    <property type="entry name" value="Cap15_CD_rec"/>
    <property type="match status" value="1"/>
</dbReference>
<evidence type="ECO:0008006" key="6">
    <source>
        <dbReference type="Google" id="ProtNLM"/>
    </source>
</evidence>
<protein>
    <recommendedName>
        <fullName evidence="6">SMODS-associating 2TM beta-strand rich effector domain-containing protein</fullName>
    </recommendedName>
</protein>
<gene>
    <name evidence="4" type="ORF">VFSR5_1166</name>
</gene>